<evidence type="ECO:0000313" key="1">
    <source>
        <dbReference type="EMBL" id="CDF39946.1"/>
    </source>
</evidence>
<dbReference type="GeneID" id="17317953"/>
<dbReference type="RefSeq" id="XP_005710240.1">
    <property type="nucleotide sequence ID" value="XM_005710183.1"/>
</dbReference>
<accession>R7QR47</accession>
<dbReference type="AlphaFoldDB" id="R7QR47"/>
<protein>
    <submittedName>
        <fullName evidence="1">Uncharacterized protein</fullName>
    </submittedName>
</protein>
<proteinExistence type="predicted"/>
<dbReference type="Proteomes" id="UP000012073">
    <property type="component" value="Unassembled WGS sequence"/>
</dbReference>
<evidence type="ECO:0000313" key="2">
    <source>
        <dbReference type="Proteomes" id="UP000012073"/>
    </source>
</evidence>
<dbReference type="EMBL" id="HG002094">
    <property type="protein sequence ID" value="CDF39946.1"/>
    <property type="molecule type" value="Genomic_DNA"/>
</dbReference>
<dbReference type="Gramene" id="CDF39946">
    <property type="protein sequence ID" value="CDF39946"/>
    <property type="gene ID" value="CHC_T00006904001"/>
</dbReference>
<gene>
    <name evidence="1" type="ORF">CHC_T00006904001</name>
</gene>
<sequence>MDTVSGRNSFLVLTWYKTSMNDSAPTRELNCRTVSSSSTPVPIATARPLWK</sequence>
<organism evidence="1 2">
    <name type="scientific">Chondrus crispus</name>
    <name type="common">Carrageen Irish moss</name>
    <name type="synonym">Polymorpha crispa</name>
    <dbReference type="NCBI Taxonomy" id="2769"/>
    <lineage>
        <taxon>Eukaryota</taxon>
        <taxon>Rhodophyta</taxon>
        <taxon>Florideophyceae</taxon>
        <taxon>Rhodymeniophycidae</taxon>
        <taxon>Gigartinales</taxon>
        <taxon>Gigartinaceae</taxon>
        <taxon>Chondrus</taxon>
    </lineage>
</organism>
<keyword evidence="2" id="KW-1185">Reference proteome</keyword>
<dbReference type="KEGG" id="ccp:CHC_T00006904001"/>
<reference evidence="2" key="1">
    <citation type="journal article" date="2013" name="Proc. Natl. Acad. Sci. U.S.A.">
        <title>Genome structure and metabolic features in the red seaweed Chondrus crispus shed light on evolution of the Archaeplastida.</title>
        <authorList>
            <person name="Collen J."/>
            <person name="Porcel B."/>
            <person name="Carre W."/>
            <person name="Ball S.G."/>
            <person name="Chaparro C."/>
            <person name="Tonon T."/>
            <person name="Barbeyron T."/>
            <person name="Michel G."/>
            <person name="Noel B."/>
            <person name="Valentin K."/>
            <person name="Elias M."/>
            <person name="Artiguenave F."/>
            <person name="Arun A."/>
            <person name="Aury J.M."/>
            <person name="Barbosa-Neto J.F."/>
            <person name="Bothwell J.H."/>
            <person name="Bouget F.Y."/>
            <person name="Brillet L."/>
            <person name="Cabello-Hurtado F."/>
            <person name="Capella-Gutierrez S."/>
            <person name="Charrier B."/>
            <person name="Cladiere L."/>
            <person name="Cock J.M."/>
            <person name="Coelho S.M."/>
            <person name="Colleoni C."/>
            <person name="Czjzek M."/>
            <person name="Da Silva C."/>
            <person name="Delage L."/>
            <person name="Denoeud F."/>
            <person name="Deschamps P."/>
            <person name="Dittami S.M."/>
            <person name="Gabaldon T."/>
            <person name="Gachon C.M."/>
            <person name="Groisillier A."/>
            <person name="Herve C."/>
            <person name="Jabbari K."/>
            <person name="Katinka M."/>
            <person name="Kloareg B."/>
            <person name="Kowalczyk N."/>
            <person name="Labadie K."/>
            <person name="Leblanc C."/>
            <person name="Lopez P.J."/>
            <person name="McLachlan D.H."/>
            <person name="Meslet-Cladiere L."/>
            <person name="Moustafa A."/>
            <person name="Nehr Z."/>
            <person name="Nyvall Collen P."/>
            <person name="Panaud O."/>
            <person name="Partensky F."/>
            <person name="Poulain J."/>
            <person name="Rensing S.A."/>
            <person name="Rousvoal S."/>
            <person name="Samson G."/>
            <person name="Symeonidi A."/>
            <person name="Weissenbach J."/>
            <person name="Zambounis A."/>
            <person name="Wincker P."/>
            <person name="Boyen C."/>
        </authorList>
    </citation>
    <scope>NUCLEOTIDE SEQUENCE [LARGE SCALE GENOMIC DNA]</scope>
    <source>
        <strain evidence="2">cv. Stackhouse</strain>
    </source>
</reference>
<name>R7QR47_CHOCR</name>